<evidence type="ECO:0000259" key="1">
    <source>
        <dbReference type="Pfam" id="PF01261"/>
    </source>
</evidence>
<dbReference type="SUPFAM" id="SSF51658">
    <property type="entry name" value="Xylose isomerase-like"/>
    <property type="match status" value="1"/>
</dbReference>
<protein>
    <recommendedName>
        <fullName evidence="1">Xylose isomerase-like TIM barrel domain-containing protein</fullName>
    </recommendedName>
</protein>
<evidence type="ECO:0000313" key="2">
    <source>
        <dbReference type="EMBL" id="GAI35727.1"/>
    </source>
</evidence>
<dbReference type="InterPro" id="IPR013022">
    <property type="entry name" value="Xyl_isomerase-like_TIM-brl"/>
</dbReference>
<sequence length="174" mass="19744">MRIKGIGIDINDDRVHGDLHILRDELDYFYDCGLDTIELTTSGLYFILNGSLNWERTRAIHKVLTRYPFRYTLHLPDVLNLCNSPDLELDLAIFSSCIDFASAVEAQVIVYHSGQNFYNLRFPEQRAEAVERETSALVDLAAKAQKAGILITVENTNPGIEELSLIEKNRIMGK</sequence>
<dbReference type="Pfam" id="PF01261">
    <property type="entry name" value="AP_endonuc_2"/>
    <property type="match status" value="1"/>
</dbReference>
<name>X1MVJ6_9ZZZZ</name>
<accession>X1MVJ6</accession>
<comment type="caution">
    <text evidence="2">The sequence shown here is derived from an EMBL/GenBank/DDBJ whole genome shotgun (WGS) entry which is preliminary data.</text>
</comment>
<dbReference type="InterPro" id="IPR036237">
    <property type="entry name" value="Xyl_isomerase-like_sf"/>
</dbReference>
<dbReference type="AlphaFoldDB" id="X1MVJ6"/>
<reference evidence="2" key="1">
    <citation type="journal article" date="2014" name="Front. Microbiol.">
        <title>High frequency of phylogenetically diverse reductive dehalogenase-homologous genes in deep subseafloor sedimentary metagenomes.</title>
        <authorList>
            <person name="Kawai M."/>
            <person name="Futagami T."/>
            <person name="Toyoda A."/>
            <person name="Takaki Y."/>
            <person name="Nishi S."/>
            <person name="Hori S."/>
            <person name="Arai W."/>
            <person name="Tsubouchi T."/>
            <person name="Morono Y."/>
            <person name="Uchiyama I."/>
            <person name="Ito T."/>
            <person name="Fujiyama A."/>
            <person name="Inagaki F."/>
            <person name="Takami H."/>
        </authorList>
    </citation>
    <scope>NUCLEOTIDE SEQUENCE</scope>
    <source>
        <strain evidence="2">Expedition CK06-06</strain>
    </source>
</reference>
<organism evidence="2">
    <name type="scientific">marine sediment metagenome</name>
    <dbReference type="NCBI Taxonomy" id="412755"/>
    <lineage>
        <taxon>unclassified sequences</taxon>
        <taxon>metagenomes</taxon>
        <taxon>ecological metagenomes</taxon>
    </lineage>
</organism>
<proteinExistence type="predicted"/>
<dbReference type="Gene3D" id="3.20.20.150">
    <property type="entry name" value="Divalent-metal-dependent TIM barrel enzymes"/>
    <property type="match status" value="1"/>
</dbReference>
<dbReference type="EMBL" id="BARV01031264">
    <property type="protein sequence ID" value="GAI35727.1"/>
    <property type="molecule type" value="Genomic_DNA"/>
</dbReference>
<gene>
    <name evidence="2" type="ORF">S06H3_49511</name>
</gene>
<feature type="domain" description="Xylose isomerase-like TIM barrel" evidence="1">
    <location>
        <begin position="30"/>
        <end position="158"/>
    </location>
</feature>